<dbReference type="EMBL" id="JAKMXF010000343">
    <property type="protein sequence ID" value="KAI6647447.1"/>
    <property type="molecule type" value="Genomic_DNA"/>
</dbReference>
<name>A0AAV7JF53_9METZ</name>
<keyword evidence="2" id="KW-1185">Reference proteome</keyword>
<proteinExistence type="predicted"/>
<sequence>MRIPRIPALAFARPADVPDLFDQVAMDLLLTPEIGELVDYFERTYIGRTVASGYHVAATYDILTTSLASHQPKRRRSQQSEEALKTLVHEYYSPDRSKMEFLQGVAHYFSLGAD</sequence>
<comment type="caution">
    <text evidence="1">The sequence shown here is derived from an EMBL/GenBank/DDBJ whole genome shotgun (WGS) entry which is preliminary data.</text>
</comment>
<dbReference type="Proteomes" id="UP001165289">
    <property type="component" value="Unassembled WGS sequence"/>
</dbReference>
<organism evidence="1 2">
    <name type="scientific">Oopsacas minuta</name>
    <dbReference type="NCBI Taxonomy" id="111878"/>
    <lineage>
        <taxon>Eukaryota</taxon>
        <taxon>Metazoa</taxon>
        <taxon>Porifera</taxon>
        <taxon>Hexactinellida</taxon>
        <taxon>Hexasterophora</taxon>
        <taxon>Lyssacinosida</taxon>
        <taxon>Leucopsacidae</taxon>
        <taxon>Oopsacas</taxon>
    </lineage>
</organism>
<gene>
    <name evidence="1" type="ORF">LOD99_12443</name>
</gene>
<evidence type="ECO:0000313" key="1">
    <source>
        <dbReference type="EMBL" id="KAI6647447.1"/>
    </source>
</evidence>
<evidence type="ECO:0000313" key="2">
    <source>
        <dbReference type="Proteomes" id="UP001165289"/>
    </source>
</evidence>
<protein>
    <submittedName>
        <fullName evidence="1">Uncharacterized protein</fullName>
    </submittedName>
</protein>
<reference evidence="1 2" key="1">
    <citation type="journal article" date="2023" name="BMC Biol.">
        <title>The compact genome of the sponge Oopsacas minuta (Hexactinellida) is lacking key metazoan core genes.</title>
        <authorList>
            <person name="Santini S."/>
            <person name="Schenkelaars Q."/>
            <person name="Jourda C."/>
            <person name="Duchesne M."/>
            <person name="Belahbib H."/>
            <person name="Rocher C."/>
            <person name="Selva M."/>
            <person name="Riesgo A."/>
            <person name="Vervoort M."/>
            <person name="Leys S.P."/>
            <person name="Kodjabachian L."/>
            <person name="Le Bivic A."/>
            <person name="Borchiellini C."/>
            <person name="Claverie J.M."/>
            <person name="Renard E."/>
        </authorList>
    </citation>
    <scope>NUCLEOTIDE SEQUENCE [LARGE SCALE GENOMIC DNA]</scope>
    <source>
        <strain evidence="1">SPO-2</strain>
    </source>
</reference>
<accession>A0AAV7JF53</accession>
<dbReference type="AlphaFoldDB" id="A0AAV7JF53"/>